<sequence>MKKILSLCVVMIVSLWAVSAFSQTMYWEITEHSTDLDILREEISEYIESGLVPVGISYDNMQLHVLYIEAPDLGVDGWYIEWYDTPNGLQNGITDMMNEGYMASGITYTGDLFYVLYIYLDHGATAWQLVPSAKNLNAVQNAIQPYVNQSYLPVGITSLGREYWTLLVQIPETTVQIWLIESYAANSQVLTRNIDGNIAQGYVPWGFMYRDNEVHILYWGF</sequence>
<feature type="signal peptide" evidence="1">
    <location>
        <begin position="1"/>
        <end position="22"/>
    </location>
</feature>
<evidence type="ECO:0000256" key="1">
    <source>
        <dbReference type="SAM" id="SignalP"/>
    </source>
</evidence>
<dbReference type="AlphaFoldDB" id="A0A9D5K0L3"/>
<reference evidence="2" key="1">
    <citation type="submission" date="2019-11" db="EMBL/GenBank/DDBJ databases">
        <title>Microbial mats filling the niche in hypersaline microbial mats.</title>
        <authorList>
            <person name="Wong H.L."/>
            <person name="Macleod F.I."/>
            <person name="White R.A. III"/>
            <person name="Burns B.P."/>
        </authorList>
    </citation>
    <scope>NUCLEOTIDE SEQUENCE</scope>
    <source>
        <strain evidence="2">Rbin_158</strain>
    </source>
</reference>
<protein>
    <submittedName>
        <fullName evidence="2">Uncharacterized protein</fullName>
    </submittedName>
</protein>
<keyword evidence="1" id="KW-0732">Signal</keyword>
<feature type="chain" id="PRO_5039478200" evidence="1">
    <location>
        <begin position="23"/>
        <end position="221"/>
    </location>
</feature>
<organism evidence="2 3">
    <name type="scientific">candidate division KSB3 bacterium</name>
    <dbReference type="NCBI Taxonomy" id="2044937"/>
    <lineage>
        <taxon>Bacteria</taxon>
        <taxon>candidate division KSB3</taxon>
    </lineage>
</organism>
<comment type="caution">
    <text evidence="2">The sequence shown here is derived from an EMBL/GenBank/DDBJ whole genome shotgun (WGS) entry which is preliminary data.</text>
</comment>
<gene>
    <name evidence="2" type="ORF">GF339_21575</name>
</gene>
<dbReference type="EMBL" id="WJJP01000702">
    <property type="protein sequence ID" value="MBD3327191.1"/>
    <property type="molecule type" value="Genomic_DNA"/>
</dbReference>
<evidence type="ECO:0000313" key="3">
    <source>
        <dbReference type="Proteomes" id="UP000649604"/>
    </source>
</evidence>
<name>A0A9D5K0L3_9BACT</name>
<accession>A0A9D5K0L3</accession>
<evidence type="ECO:0000313" key="2">
    <source>
        <dbReference type="EMBL" id="MBD3327191.1"/>
    </source>
</evidence>
<proteinExistence type="predicted"/>
<dbReference type="Proteomes" id="UP000649604">
    <property type="component" value="Unassembled WGS sequence"/>
</dbReference>